<dbReference type="PANTHER" id="PTHR10806">
    <property type="entry name" value="SIGNAL PEPTIDASE COMPLEX CATALYTIC SUBUNIT SEC11"/>
    <property type="match status" value="1"/>
</dbReference>
<evidence type="ECO:0000256" key="9">
    <source>
        <dbReference type="ARBA" id="ARBA00022824"/>
    </source>
</evidence>
<keyword evidence="10 15" id="KW-0735">Signal-anchor</keyword>
<dbReference type="GO" id="GO:0005787">
    <property type="term" value="C:signal peptidase complex"/>
    <property type="evidence" value="ECO:0007669"/>
    <property type="project" value="TreeGrafter"/>
</dbReference>
<dbReference type="Gene3D" id="2.10.109.10">
    <property type="entry name" value="Umud Fragment, subunit A"/>
    <property type="match status" value="1"/>
</dbReference>
<dbReference type="InterPro" id="IPR019533">
    <property type="entry name" value="Peptidase_S26"/>
</dbReference>
<evidence type="ECO:0000256" key="5">
    <source>
        <dbReference type="ARBA" id="ARBA00019685"/>
    </source>
</evidence>
<proteinExistence type="inferred from homology"/>
<dbReference type="InterPro" id="IPR001733">
    <property type="entry name" value="Peptidase_S26B"/>
</dbReference>
<keyword evidence="11 15" id="KW-1133">Transmembrane helix</keyword>
<reference evidence="16" key="1">
    <citation type="journal article" date="2023" name="Mol. Plant Microbe Interact.">
        <title>Elucidating the Obligate Nature and Biological Capacity of an Invasive Fungal Corn Pathogen.</title>
        <authorList>
            <person name="MacCready J.S."/>
            <person name="Roggenkamp E.M."/>
            <person name="Gdanetz K."/>
            <person name="Chilvers M.I."/>
        </authorList>
    </citation>
    <scope>NUCLEOTIDE SEQUENCE</scope>
    <source>
        <strain evidence="16">PM02</strain>
    </source>
</reference>
<dbReference type="PANTHER" id="PTHR10806:SF6">
    <property type="entry name" value="SIGNAL PEPTIDASE COMPLEX CATALYTIC SUBUNIT SEC11"/>
    <property type="match status" value="1"/>
</dbReference>
<dbReference type="PRINTS" id="PR00728">
    <property type="entry name" value="SIGNALPTASE"/>
</dbReference>
<dbReference type="EC" id="3.4.21.89" evidence="4 15"/>
<dbReference type="NCBIfam" id="TIGR02228">
    <property type="entry name" value="sigpep_I_arch"/>
    <property type="match status" value="1"/>
</dbReference>
<feature type="transmembrane region" description="Helical" evidence="15">
    <location>
        <begin position="275"/>
        <end position="303"/>
    </location>
</feature>
<organism evidence="16 17">
    <name type="scientific">Phyllachora maydis</name>
    <dbReference type="NCBI Taxonomy" id="1825666"/>
    <lineage>
        <taxon>Eukaryota</taxon>
        <taxon>Fungi</taxon>
        <taxon>Dikarya</taxon>
        <taxon>Ascomycota</taxon>
        <taxon>Pezizomycotina</taxon>
        <taxon>Sordariomycetes</taxon>
        <taxon>Sordariomycetidae</taxon>
        <taxon>Phyllachorales</taxon>
        <taxon>Phyllachoraceae</taxon>
        <taxon>Phyllachora</taxon>
    </lineage>
</organism>
<protein>
    <recommendedName>
        <fullName evidence="5 15">Signal peptidase complex catalytic subunit SEC11</fullName>
        <ecNumber evidence="4 15">3.4.21.89</ecNumber>
    </recommendedName>
</protein>
<dbReference type="GO" id="GO:0009003">
    <property type="term" value="F:signal peptidase activity"/>
    <property type="evidence" value="ECO:0007669"/>
    <property type="project" value="UniProtKB-EC"/>
</dbReference>
<evidence type="ECO:0000256" key="8">
    <source>
        <dbReference type="ARBA" id="ARBA00022801"/>
    </source>
</evidence>
<keyword evidence="6 15" id="KW-0645">Protease</keyword>
<dbReference type="InterPro" id="IPR036286">
    <property type="entry name" value="LexA/Signal_pep-like_sf"/>
</dbReference>
<evidence type="ECO:0000256" key="15">
    <source>
        <dbReference type="RuleBase" id="RU362047"/>
    </source>
</evidence>
<evidence type="ECO:0000313" key="16">
    <source>
        <dbReference type="EMBL" id="KAK2066730.1"/>
    </source>
</evidence>
<feature type="transmembrane region" description="Helical" evidence="15">
    <location>
        <begin position="247"/>
        <end position="269"/>
    </location>
</feature>
<comment type="similarity">
    <text evidence="3 15">Belongs to the peptidase S26B family.</text>
</comment>
<evidence type="ECO:0000256" key="7">
    <source>
        <dbReference type="ARBA" id="ARBA00022692"/>
    </source>
</evidence>
<name>A0AAD9HXD8_9PEZI</name>
<comment type="subcellular location">
    <subcellularLocation>
        <location evidence="2">Endoplasmic reticulum membrane</location>
        <topology evidence="2">Single-pass type II membrane protein</topology>
    </subcellularLocation>
</comment>
<keyword evidence="8 15" id="KW-0378">Hydrolase</keyword>
<dbReference type="AlphaFoldDB" id="A0AAD9HXD8"/>
<evidence type="ECO:0000256" key="2">
    <source>
        <dbReference type="ARBA" id="ARBA00004648"/>
    </source>
</evidence>
<evidence type="ECO:0000313" key="17">
    <source>
        <dbReference type="Proteomes" id="UP001217918"/>
    </source>
</evidence>
<dbReference type="GO" id="GO:0006465">
    <property type="term" value="P:signal peptide processing"/>
    <property type="evidence" value="ECO:0007669"/>
    <property type="project" value="UniProtKB-UniRule"/>
</dbReference>
<dbReference type="PROSITE" id="PS00501">
    <property type="entry name" value="SPASE_I_1"/>
    <property type="match status" value="1"/>
</dbReference>
<keyword evidence="17" id="KW-1185">Reference proteome</keyword>
<evidence type="ECO:0000256" key="6">
    <source>
        <dbReference type="ARBA" id="ARBA00022670"/>
    </source>
</evidence>
<feature type="transmembrane region" description="Helical" evidence="15">
    <location>
        <begin position="131"/>
        <end position="147"/>
    </location>
</feature>
<dbReference type="CDD" id="cd06530">
    <property type="entry name" value="S26_SPase_I"/>
    <property type="match status" value="1"/>
</dbReference>
<feature type="transmembrane region" description="Helical" evidence="15">
    <location>
        <begin position="315"/>
        <end position="339"/>
    </location>
</feature>
<feature type="transmembrane region" description="Helical" evidence="15">
    <location>
        <begin position="153"/>
        <end position="169"/>
    </location>
</feature>
<sequence>MLSSLGNPRQAAAQLMTFGLILSTAFMMWKGLSILTDSPSPIVVVLSGSMEPAFQRGDLLFLWNRNLMQETDVGEIVVYEVKDKSIPIVHRVVRKFGSGPEAKLLTKGDNNAADDTELYARGQDYLVRKDIIGSVVGYIPFVGYVTILLSEYPWLKTVMLGMMGLMVVLQREQHVAWRPPTAYFDRFIVLDMAASNPETATTPRPQRPQEAASRFLDPARQQYAPFPDQYTGYADFPHSHPWHIAKMALGTASIVASIVIIALDIYLFTANRSSLGALVLGVPAVPAGLALLWLTAEFLTLALSRPPRRRGIVPGAHVALHLLIWLLASLAAAVLGSLVGLGDLNPDYNTGCDPTAPPRDAEACATPPPDGFATAARALLAFVGLLLLLHFALFVRACVETSQHNHHRRACRHVVYVPVPVDMDGVPVRGVGVAGGGGEGGVPGANGSPQGFYGSGAGAGPQRVGSAGGLDASLFGYYAPQPQPPPGSSLATVRE</sequence>
<keyword evidence="7 15" id="KW-0812">Transmembrane</keyword>
<feature type="transmembrane region" description="Helical" evidence="15">
    <location>
        <begin position="12"/>
        <end position="29"/>
    </location>
</feature>
<dbReference type="SUPFAM" id="SSF51306">
    <property type="entry name" value="LexA/Signal peptidase"/>
    <property type="match status" value="1"/>
</dbReference>
<comment type="caution">
    <text evidence="16">The sequence shown here is derived from an EMBL/GenBank/DDBJ whole genome shotgun (WGS) entry which is preliminary data.</text>
</comment>
<feature type="transmembrane region" description="Helical" evidence="15">
    <location>
        <begin position="378"/>
        <end position="399"/>
    </location>
</feature>
<evidence type="ECO:0000256" key="11">
    <source>
        <dbReference type="ARBA" id="ARBA00022989"/>
    </source>
</evidence>
<dbReference type="InterPro" id="IPR019756">
    <property type="entry name" value="Pept_S26A_signal_pept_1_Ser-AS"/>
</dbReference>
<evidence type="ECO:0000256" key="13">
    <source>
        <dbReference type="ARBA" id="ARBA00045533"/>
    </source>
</evidence>
<evidence type="ECO:0000256" key="14">
    <source>
        <dbReference type="ARBA" id="ARBA00047037"/>
    </source>
</evidence>
<keyword evidence="9 15" id="KW-0256">Endoplasmic reticulum</keyword>
<evidence type="ECO:0000256" key="4">
    <source>
        <dbReference type="ARBA" id="ARBA00013208"/>
    </source>
</evidence>
<keyword evidence="12 15" id="KW-0472">Membrane</keyword>
<dbReference type="GO" id="GO:0004252">
    <property type="term" value="F:serine-type endopeptidase activity"/>
    <property type="evidence" value="ECO:0007669"/>
    <property type="project" value="InterPro"/>
</dbReference>
<evidence type="ECO:0000256" key="12">
    <source>
        <dbReference type="ARBA" id="ARBA00023136"/>
    </source>
</evidence>
<evidence type="ECO:0000256" key="3">
    <source>
        <dbReference type="ARBA" id="ARBA00011035"/>
    </source>
</evidence>
<evidence type="ECO:0000256" key="1">
    <source>
        <dbReference type="ARBA" id="ARBA00000677"/>
    </source>
</evidence>
<accession>A0AAD9HXD8</accession>
<dbReference type="Proteomes" id="UP001217918">
    <property type="component" value="Unassembled WGS sequence"/>
</dbReference>
<dbReference type="EMBL" id="JAQQPM010000001">
    <property type="protein sequence ID" value="KAK2066730.1"/>
    <property type="molecule type" value="Genomic_DNA"/>
</dbReference>
<comment type="catalytic activity">
    <reaction evidence="1 15">
        <text>Cleavage of hydrophobic, N-terminal signal or leader sequences from secreted and periplasmic proteins.</text>
        <dbReference type="EC" id="3.4.21.89"/>
    </reaction>
</comment>
<evidence type="ECO:0000256" key="10">
    <source>
        <dbReference type="ARBA" id="ARBA00022968"/>
    </source>
</evidence>
<comment type="subunit">
    <text evidence="14">Component of the signal peptidase complex (SPC) composed of a catalytic subunit SEC11 and three accessory subunits SPC1, SPC2 and SPC3. The complex induces a local thinning of the ER membrane which is used to measure the length of the signal peptide (SP) h-region of protein substrates. This ensures the selectivity of the complex towards h-regions shorter than 18-20 amino acids. SPC associates with the translocon complex.</text>
</comment>
<comment type="function">
    <text evidence="13">Catalytic component of the signal peptidase complex (SPC) which catalyzes the cleavage of N-terminal signal sequences from nascent proteins as they are translocated into the lumen of the endoplasmic reticulum. Specifically cleaves N-terminal signal peptides that contain a hydrophobic alpha-helix (h-region) shorter than 18-20 amino acids.</text>
</comment>
<gene>
    <name evidence="16" type="ORF">P8C59_000520</name>
</gene>